<keyword evidence="3" id="KW-1185">Reference proteome</keyword>
<dbReference type="Proteomes" id="UP000253410">
    <property type="component" value="Unassembled WGS sequence"/>
</dbReference>
<feature type="region of interest" description="Disordered" evidence="1">
    <location>
        <begin position="140"/>
        <end position="159"/>
    </location>
</feature>
<sequence length="159" mass="17355">MNNVFVDFMNLVISRVQAAVPALQFVGQDFGQLEKIGSATPAAIAFPCALIDLREIVWEDLPGNAQQGTGNLQIRIAVDAAGNNVNTYYALEQAIHKALQGQVLGNGYGKLLRRSSDSEQLSDKLHLRVVKYAVSLRDNSTVDNSTKTPRPNPVINKYS</sequence>
<evidence type="ECO:0000313" key="2">
    <source>
        <dbReference type="EMBL" id="RBL88541.1"/>
    </source>
</evidence>
<reference evidence="2 3" key="1">
    <citation type="submission" date="2018-05" db="EMBL/GenBank/DDBJ databases">
        <title>Chitinophaga sp. K3CV102501T nov., isolated from isolated from a monsoon evergreen broad-leaved forest soil.</title>
        <authorList>
            <person name="Lv Y."/>
        </authorList>
    </citation>
    <scope>NUCLEOTIDE SEQUENCE [LARGE SCALE GENOMIC DNA]</scope>
    <source>
        <strain evidence="2 3">GDMCC 1.1325</strain>
    </source>
</reference>
<evidence type="ECO:0000313" key="3">
    <source>
        <dbReference type="Proteomes" id="UP000253410"/>
    </source>
</evidence>
<evidence type="ECO:0000256" key="1">
    <source>
        <dbReference type="SAM" id="MobiDB-lite"/>
    </source>
</evidence>
<name>A0A365XR84_9BACT</name>
<feature type="compositionally biased region" description="Polar residues" evidence="1">
    <location>
        <begin position="140"/>
        <end position="149"/>
    </location>
</feature>
<organism evidence="2 3">
    <name type="scientific">Chitinophaga flava</name>
    <dbReference type="NCBI Taxonomy" id="2259036"/>
    <lineage>
        <taxon>Bacteria</taxon>
        <taxon>Pseudomonadati</taxon>
        <taxon>Bacteroidota</taxon>
        <taxon>Chitinophagia</taxon>
        <taxon>Chitinophagales</taxon>
        <taxon>Chitinophagaceae</taxon>
        <taxon>Chitinophaga</taxon>
    </lineage>
</organism>
<accession>A0A365XR84</accession>
<dbReference type="OrthoDB" id="1439818at2"/>
<dbReference type="EMBL" id="QFFJ01000002">
    <property type="protein sequence ID" value="RBL88541.1"/>
    <property type="molecule type" value="Genomic_DNA"/>
</dbReference>
<comment type="caution">
    <text evidence="2">The sequence shown here is derived from an EMBL/GenBank/DDBJ whole genome shotgun (WGS) entry which is preliminary data.</text>
</comment>
<protein>
    <recommendedName>
        <fullName evidence="4">DUF3168 domain-containing protein</fullName>
    </recommendedName>
</protein>
<dbReference type="RefSeq" id="WP_113617283.1">
    <property type="nucleotide sequence ID" value="NZ_QFFJ01000002.1"/>
</dbReference>
<gene>
    <name evidence="2" type="ORF">DF182_18350</name>
</gene>
<dbReference type="AlphaFoldDB" id="A0A365XR84"/>
<evidence type="ECO:0008006" key="4">
    <source>
        <dbReference type="Google" id="ProtNLM"/>
    </source>
</evidence>
<proteinExistence type="predicted"/>